<reference evidence="7" key="1">
    <citation type="submission" date="2020-05" db="EMBL/GenBank/DDBJ databases">
        <authorList>
            <person name="Chiriac C."/>
            <person name="Salcher M."/>
            <person name="Ghai R."/>
            <person name="Kavagutti S V."/>
        </authorList>
    </citation>
    <scope>NUCLEOTIDE SEQUENCE</scope>
</reference>
<dbReference type="Pfam" id="PF00291">
    <property type="entry name" value="PALP"/>
    <property type="match status" value="1"/>
</dbReference>
<dbReference type="InterPro" id="IPR050147">
    <property type="entry name" value="Ser/Thr_Dehydratase"/>
</dbReference>
<dbReference type="GO" id="GO:0006565">
    <property type="term" value="P:L-serine catabolic process"/>
    <property type="evidence" value="ECO:0007669"/>
    <property type="project" value="TreeGrafter"/>
</dbReference>
<dbReference type="GO" id="GO:0009097">
    <property type="term" value="P:isoleucine biosynthetic process"/>
    <property type="evidence" value="ECO:0007669"/>
    <property type="project" value="TreeGrafter"/>
</dbReference>
<dbReference type="Gene3D" id="3.40.50.1100">
    <property type="match status" value="2"/>
</dbReference>
<dbReference type="InterPro" id="IPR000634">
    <property type="entry name" value="Ser/Thr_deHydtase_PyrdxlP-BS"/>
</dbReference>
<dbReference type="InterPro" id="IPR001926">
    <property type="entry name" value="TrpB-like_PALP"/>
</dbReference>
<evidence type="ECO:0000256" key="5">
    <source>
        <dbReference type="ARBA" id="ARBA00023239"/>
    </source>
</evidence>
<dbReference type="InterPro" id="IPR005789">
    <property type="entry name" value="Thr_deHydtase_catblc"/>
</dbReference>
<dbReference type="GO" id="GO:0030170">
    <property type="term" value="F:pyridoxal phosphate binding"/>
    <property type="evidence" value="ECO:0007669"/>
    <property type="project" value="InterPro"/>
</dbReference>
<dbReference type="PANTHER" id="PTHR48078:SF6">
    <property type="entry name" value="L-THREONINE DEHYDRATASE CATABOLIC TDCB"/>
    <property type="match status" value="1"/>
</dbReference>
<dbReference type="EC" id="4.3.1.19" evidence="3"/>
<dbReference type="AlphaFoldDB" id="A0A6J6PPJ6"/>
<dbReference type="GO" id="GO:0004794">
    <property type="term" value="F:threonine deaminase activity"/>
    <property type="evidence" value="ECO:0007669"/>
    <property type="project" value="UniProtKB-EC"/>
</dbReference>
<evidence type="ECO:0000256" key="4">
    <source>
        <dbReference type="ARBA" id="ARBA00022898"/>
    </source>
</evidence>
<dbReference type="PANTHER" id="PTHR48078">
    <property type="entry name" value="THREONINE DEHYDRATASE, MITOCHONDRIAL-RELATED"/>
    <property type="match status" value="1"/>
</dbReference>
<evidence type="ECO:0000256" key="3">
    <source>
        <dbReference type="ARBA" id="ARBA00012096"/>
    </source>
</evidence>
<dbReference type="GO" id="GO:0003941">
    <property type="term" value="F:L-serine ammonia-lyase activity"/>
    <property type="evidence" value="ECO:0007669"/>
    <property type="project" value="TreeGrafter"/>
</dbReference>
<dbReference type="CDD" id="cd01562">
    <property type="entry name" value="Thr-dehyd"/>
    <property type="match status" value="1"/>
</dbReference>
<protein>
    <recommendedName>
        <fullName evidence="3">threonine ammonia-lyase</fullName>
        <ecNumber evidence="3">4.3.1.19</ecNumber>
    </recommendedName>
</protein>
<evidence type="ECO:0000256" key="1">
    <source>
        <dbReference type="ARBA" id="ARBA00001933"/>
    </source>
</evidence>
<proteinExistence type="inferred from homology"/>
<accession>A0A6J6PPJ6</accession>
<keyword evidence="4" id="KW-0663">Pyridoxal phosphate</keyword>
<dbReference type="EMBL" id="CAEZXP010000004">
    <property type="protein sequence ID" value="CAB4700426.1"/>
    <property type="molecule type" value="Genomic_DNA"/>
</dbReference>
<gene>
    <name evidence="7" type="ORF">UFOPK2399_01310</name>
</gene>
<sequence length="390" mass="41154">MTNQTAPTLADVQAAQARIGDRARLTPVFESERLSSDLGRKIVLKAENLQLTGAFKIRGALNAITALTNEQRAAGVIAASAGNHGQAVAYAARETGTKATIFMPQDAPMAKVDPTLHYGGEVVLAGANFDEALAEARARVAETDATFLHPFDDPMVIAGQGTIGLELVEQIPDLQTLLVPVGGGGLCAGIAIAVRALRPDVRIVGVQAERAQVQTIADGIAVKVPGELTMSILDSILDDMVTVDDESISEAIALILERQKLLVEGAGAVGVAALLTGKAGGDGTACPVLSGGNIDPTLLIQVMRHGLTVAGRYLVLRAVLQDRPGELINLLQHVAAQRGNIVRIEHHREGLSMDVVETAIEMTVVMRNEEHCQRLVDSLSDAGFRVTRFL</sequence>
<evidence type="ECO:0000256" key="2">
    <source>
        <dbReference type="ARBA" id="ARBA00010869"/>
    </source>
</evidence>
<dbReference type="FunFam" id="3.40.50.1100:FF:000005">
    <property type="entry name" value="Threonine dehydratase catabolic"/>
    <property type="match status" value="1"/>
</dbReference>
<dbReference type="NCBIfam" id="TIGR01127">
    <property type="entry name" value="ilvA_1Cterm"/>
    <property type="match status" value="1"/>
</dbReference>
<evidence type="ECO:0000313" key="7">
    <source>
        <dbReference type="EMBL" id="CAB4700426.1"/>
    </source>
</evidence>
<comment type="cofactor">
    <cofactor evidence="1">
        <name>pyridoxal 5'-phosphate</name>
        <dbReference type="ChEBI" id="CHEBI:597326"/>
    </cofactor>
</comment>
<dbReference type="PROSITE" id="PS00165">
    <property type="entry name" value="DEHYDRATASE_SER_THR"/>
    <property type="match status" value="1"/>
</dbReference>
<name>A0A6J6PPJ6_9ZZZZ</name>
<dbReference type="SUPFAM" id="SSF53686">
    <property type="entry name" value="Tryptophan synthase beta subunit-like PLP-dependent enzymes"/>
    <property type="match status" value="1"/>
</dbReference>
<dbReference type="InterPro" id="IPR044561">
    <property type="entry name" value="ACT_ThrD-II-like"/>
</dbReference>
<comment type="similarity">
    <text evidence="2">Belongs to the serine/threonine dehydratase family.</text>
</comment>
<dbReference type="InterPro" id="IPR036052">
    <property type="entry name" value="TrpB-like_PALP_sf"/>
</dbReference>
<feature type="domain" description="Tryptophan synthase beta chain-like PALP" evidence="6">
    <location>
        <begin position="24"/>
        <end position="291"/>
    </location>
</feature>
<dbReference type="CDD" id="cd04886">
    <property type="entry name" value="ACT_ThrD-II-like"/>
    <property type="match status" value="1"/>
</dbReference>
<evidence type="ECO:0000259" key="6">
    <source>
        <dbReference type="Pfam" id="PF00291"/>
    </source>
</evidence>
<dbReference type="GO" id="GO:0006567">
    <property type="term" value="P:L-threonine catabolic process"/>
    <property type="evidence" value="ECO:0007669"/>
    <property type="project" value="InterPro"/>
</dbReference>
<organism evidence="7">
    <name type="scientific">freshwater metagenome</name>
    <dbReference type="NCBI Taxonomy" id="449393"/>
    <lineage>
        <taxon>unclassified sequences</taxon>
        <taxon>metagenomes</taxon>
        <taxon>ecological metagenomes</taxon>
    </lineage>
</organism>
<keyword evidence="5" id="KW-0456">Lyase</keyword>